<proteinExistence type="predicted"/>
<dbReference type="InterPro" id="IPR007569">
    <property type="entry name" value="DUF559"/>
</dbReference>
<dbReference type="Pfam" id="PF04480">
    <property type="entry name" value="DUF559"/>
    <property type="match status" value="1"/>
</dbReference>
<keyword evidence="3" id="KW-1185">Reference proteome</keyword>
<sequence length="124" mass="14275">MSKDSIRIRGTNQEIEEAARRLRQELTPAESILWQALRGRQIEGLKFRCQHPVGRFIVDFYCPSVKLVIEVDGGIHDQQQVYDQARTEKLEAFGYRVLRFTNEQVMKDLSAVLEQISKAARSAP</sequence>
<dbReference type="STRING" id="1173022.Cri9333_1100"/>
<gene>
    <name evidence="2" type="ORF">Cri9333_1100</name>
</gene>
<dbReference type="CDD" id="cd01038">
    <property type="entry name" value="Endonuclease_DUF559"/>
    <property type="match status" value="1"/>
</dbReference>
<dbReference type="AlphaFoldDB" id="K9VWS0"/>
<dbReference type="PATRIC" id="fig|1173022.3.peg.1191"/>
<dbReference type="Proteomes" id="UP000010472">
    <property type="component" value="Chromosome"/>
</dbReference>
<feature type="domain" description="DUF559" evidence="1">
    <location>
        <begin position="15"/>
        <end position="119"/>
    </location>
</feature>
<dbReference type="KEGG" id="cep:Cri9333_1100"/>
<dbReference type="RefSeq" id="WP_015202131.1">
    <property type="nucleotide sequence ID" value="NC_019753.1"/>
</dbReference>
<dbReference type="OrthoDB" id="9798754at2"/>
<name>K9VWS0_9CYAN</name>
<dbReference type="InterPro" id="IPR011335">
    <property type="entry name" value="Restrct_endonuc-II-like"/>
</dbReference>
<reference evidence="2 3" key="1">
    <citation type="submission" date="2012-06" db="EMBL/GenBank/DDBJ databases">
        <title>Finished chromosome of genome of Crinalium epipsammum PCC 9333.</title>
        <authorList>
            <consortium name="US DOE Joint Genome Institute"/>
            <person name="Gugger M."/>
            <person name="Coursin T."/>
            <person name="Rippka R."/>
            <person name="Tandeau De Marsac N."/>
            <person name="Huntemann M."/>
            <person name="Wei C.-L."/>
            <person name="Han J."/>
            <person name="Detter J.C."/>
            <person name="Han C."/>
            <person name="Tapia R."/>
            <person name="Davenport K."/>
            <person name="Daligault H."/>
            <person name="Erkkila T."/>
            <person name="Gu W."/>
            <person name="Munk A.C.C."/>
            <person name="Teshima H."/>
            <person name="Xu Y."/>
            <person name="Chain P."/>
            <person name="Chen A."/>
            <person name="Krypides N."/>
            <person name="Mavromatis K."/>
            <person name="Markowitz V."/>
            <person name="Szeto E."/>
            <person name="Ivanova N."/>
            <person name="Mikhailova N."/>
            <person name="Ovchinnikova G."/>
            <person name="Pagani I."/>
            <person name="Pati A."/>
            <person name="Goodwin L."/>
            <person name="Peters L."/>
            <person name="Pitluck S."/>
            <person name="Woyke T."/>
            <person name="Kerfeld C."/>
        </authorList>
    </citation>
    <scope>NUCLEOTIDE SEQUENCE [LARGE SCALE GENOMIC DNA]</scope>
    <source>
        <strain evidence="2 3">PCC 9333</strain>
    </source>
</reference>
<dbReference type="HOGENOM" id="CLU_107928_1_2_3"/>
<organism evidence="2 3">
    <name type="scientific">Crinalium epipsammum PCC 9333</name>
    <dbReference type="NCBI Taxonomy" id="1173022"/>
    <lineage>
        <taxon>Bacteria</taxon>
        <taxon>Bacillati</taxon>
        <taxon>Cyanobacteriota</taxon>
        <taxon>Cyanophyceae</taxon>
        <taxon>Gomontiellales</taxon>
        <taxon>Gomontiellaceae</taxon>
        <taxon>Crinalium</taxon>
    </lineage>
</organism>
<dbReference type="eggNOG" id="COG2852">
    <property type="taxonomic scope" value="Bacteria"/>
</dbReference>
<dbReference type="PANTHER" id="PTHR38590">
    <property type="entry name" value="BLL0828 PROTEIN"/>
    <property type="match status" value="1"/>
</dbReference>
<evidence type="ECO:0000259" key="1">
    <source>
        <dbReference type="Pfam" id="PF04480"/>
    </source>
</evidence>
<dbReference type="PANTHER" id="PTHR38590:SF1">
    <property type="entry name" value="BLL0828 PROTEIN"/>
    <property type="match status" value="1"/>
</dbReference>
<dbReference type="SUPFAM" id="SSF52980">
    <property type="entry name" value="Restriction endonuclease-like"/>
    <property type="match status" value="1"/>
</dbReference>
<dbReference type="Gene3D" id="3.40.960.10">
    <property type="entry name" value="VSR Endonuclease"/>
    <property type="match status" value="1"/>
</dbReference>
<protein>
    <recommendedName>
        <fullName evidence="1">DUF559 domain-containing protein</fullName>
    </recommendedName>
</protein>
<dbReference type="EMBL" id="CP003620">
    <property type="protein sequence ID" value="AFZ12009.1"/>
    <property type="molecule type" value="Genomic_DNA"/>
</dbReference>
<evidence type="ECO:0000313" key="2">
    <source>
        <dbReference type="EMBL" id="AFZ12009.1"/>
    </source>
</evidence>
<evidence type="ECO:0000313" key="3">
    <source>
        <dbReference type="Proteomes" id="UP000010472"/>
    </source>
</evidence>
<accession>K9VWS0</accession>
<dbReference type="InterPro" id="IPR047216">
    <property type="entry name" value="Endonuclease_DUF559_bact"/>
</dbReference>